<comment type="caution">
    <text evidence="1">The sequence shown here is derived from an EMBL/GenBank/DDBJ whole genome shotgun (WGS) entry which is preliminary data.</text>
</comment>
<dbReference type="NCBIfam" id="TIGR04563">
    <property type="entry name" value="TIGR04563 family protein"/>
    <property type="match status" value="1"/>
</dbReference>
<reference evidence="1 2" key="1">
    <citation type="submission" date="2019-01" db="EMBL/GenBank/DDBJ databases">
        <title>Lujinxingia litoralis gen. nov., sp. nov. and Lujinxingia sediminis gen. nov., sp. nov., new members in the order Bradymonadales, isolated from coastal sediment.</title>
        <authorList>
            <person name="Li C.-M."/>
        </authorList>
    </citation>
    <scope>NUCLEOTIDE SEQUENCE [LARGE SCALE GENOMIC DNA]</scope>
    <source>
        <strain evidence="1 2">SEH01</strain>
    </source>
</reference>
<organism evidence="1 2">
    <name type="scientific">Lujinxingia sediminis</name>
    <dbReference type="NCBI Taxonomy" id="2480984"/>
    <lineage>
        <taxon>Bacteria</taxon>
        <taxon>Deltaproteobacteria</taxon>
        <taxon>Bradymonadales</taxon>
        <taxon>Lujinxingiaceae</taxon>
        <taxon>Lujinxingia</taxon>
    </lineage>
</organism>
<protein>
    <submittedName>
        <fullName evidence="1">TIGR04563 family protein</fullName>
    </submittedName>
</protein>
<accession>A0ABY0CZZ3</accession>
<gene>
    <name evidence="1" type="ORF">EA187_04745</name>
</gene>
<sequence length="65" mass="7843">MATKKKMTLYLPEELLNEMRQEALRQDRSLSWIMEAAWKVARERLREMPGVEELYEDYEDYEAAS</sequence>
<dbReference type="EMBL" id="SADD01000001">
    <property type="protein sequence ID" value="RVU49005.1"/>
    <property type="molecule type" value="Genomic_DNA"/>
</dbReference>
<keyword evidence="2" id="KW-1185">Reference proteome</keyword>
<evidence type="ECO:0000313" key="2">
    <source>
        <dbReference type="Proteomes" id="UP000282926"/>
    </source>
</evidence>
<name>A0ABY0CZZ3_9DELT</name>
<dbReference type="Proteomes" id="UP000282926">
    <property type="component" value="Unassembled WGS sequence"/>
</dbReference>
<dbReference type="InterPro" id="IPR030822">
    <property type="entry name" value="MXAN_4361/MXAN_4362"/>
</dbReference>
<proteinExistence type="predicted"/>
<evidence type="ECO:0000313" key="1">
    <source>
        <dbReference type="EMBL" id="RVU49005.1"/>
    </source>
</evidence>